<dbReference type="PATRIC" id="fig|1160705.3.peg.8656"/>
<protein>
    <submittedName>
        <fullName evidence="2">Putative ATP/GTP binding protein</fullName>
    </submittedName>
</protein>
<reference evidence="2 3" key="1">
    <citation type="journal article" date="2013" name="Genome Announc.">
        <title>Draft Genome Sequence of Streptomyces viridochromogenes Strain Tu57, Producer of Avilamycin.</title>
        <authorList>
            <person name="Gruning B.A."/>
            <person name="Erxleben A."/>
            <person name="Hahnlein A."/>
            <person name="Gunther S."/>
        </authorList>
    </citation>
    <scope>NUCLEOTIDE SEQUENCE [LARGE SCALE GENOMIC DNA]</scope>
    <source>
        <strain evidence="2 3">Tue57</strain>
    </source>
</reference>
<accession>L8P1B8</accession>
<dbReference type="Proteomes" id="UP000011205">
    <property type="component" value="Unassembled WGS sequence"/>
</dbReference>
<evidence type="ECO:0000313" key="3">
    <source>
        <dbReference type="Proteomes" id="UP000011205"/>
    </source>
</evidence>
<gene>
    <name evidence="2" type="ORF">STVIR_8760</name>
</gene>
<dbReference type="EMBL" id="AMLP01000286">
    <property type="protein sequence ID" value="ELS50280.1"/>
    <property type="molecule type" value="Genomic_DNA"/>
</dbReference>
<proteinExistence type="predicted"/>
<sequence>MCCAGSPPTRWHAAPDTHGGPVTRVGSGTVNDPSAKTSHEVDVAAHGEDGDGREALLGIGEAKWNDVMGAGHLERLRRIRTLLTTRGTATEATRPHCFSGAGFTDELHHLARNDPAIQLIDLTRLCHGE</sequence>
<feature type="region of interest" description="Disordered" evidence="1">
    <location>
        <begin position="1"/>
        <end position="22"/>
    </location>
</feature>
<evidence type="ECO:0000313" key="2">
    <source>
        <dbReference type="EMBL" id="ELS50280.1"/>
    </source>
</evidence>
<evidence type="ECO:0000256" key="1">
    <source>
        <dbReference type="SAM" id="MobiDB-lite"/>
    </source>
</evidence>
<organism evidence="2 3">
    <name type="scientific">Streptomyces viridochromogenes Tue57</name>
    <dbReference type="NCBI Taxonomy" id="1160705"/>
    <lineage>
        <taxon>Bacteria</taxon>
        <taxon>Bacillati</taxon>
        <taxon>Actinomycetota</taxon>
        <taxon>Actinomycetes</taxon>
        <taxon>Kitasatosporales</taxon>
        <taxon>Streptomycetaceae</taxon>
        <taxon>Streptomyces</taxon>
    </lineage>
</organism>
<comment type="caution">
    <text evidence="2">The sequence shown here is derived from an EMBL/GenBank/DDBJ whole genome shotgun (WGS) entry which is preliminary data.</text>
</comment>
<name>L8P1B8_STRVR</name>
<dbReference type="AlphaFoldDB" id="L8P1B8"/>